<dbReference type="Gene3D" id="3.10.580.10">
    <property type="entry name" value="CBS-domain"/>
    <property type="match status" value="1"/>
</dbReference>
<evidence type="ECO:0000313" key="5">
    <source>
        <dbReference type="Proteomes" id="UP001204953"/>
    </source>
</evidence>
<keyword evidence="1 2" id="KW-0129">CBS domain</keyword>
<proteinExistence type="predicted"/>
<dbReference type="InterPro" id="IPR046342">
    <property type="entry name" value="CBS_dom_sf"/>
</dbReference>
<dbReference type="Proteomes" id="UP001204953">
    <property type="component" value="Unassembled WGS sequence"/>
</dbReference>
<feature type="domain" description="CBS" evidence="3">
    <location>
        <begin position="99"/>
        <end position="155"/>
    </location>
</feature>
<dbReference type="CDD" id="cd04586">
    <property type="entry name" value="CBS_pair_BON_assoc"/>
    <property type="match status" value="1"/>
</dbReference>
<dbReference type="PROSITE" id="PS51371">
    <property type="entry name" value="CBS"/>
    <property type="match status" value="2"/>
</dbReference>
<dbReference type="EMBL" id="JAMZMM010000172">
    <property type="protein sequence ID" value="MCP2730146.1"/>
    <property type="molecule type" value="Genomic_DNA"/>
</dbReference>
<evidence type="ECO:0000256" key="2">
    <source>
        <dbReference type="PROSITE-ProRule" id="PRU00703"/>
    </source>
</evidence>
<dbReference type="RefSeq" id="WP_254012912.1">
    <property type="nucleotide sequence ID" value="NZ_JAMZMM010000172.1"/>
</dbReference>
<gene>
    <name evidence="4" type="ORF">NJ959_17070</name>
</gene>
<keyword evidence="5" id="KW-1185">Reference proteome</keyword>
<dbReference type="Pfam" id="PF00571">
    <property type="entry name" value="CBS"/>
    <property type="match status" value="2"/>
</dbReference>
<name>A0AAE3GUD4_9CYAN</name>
<evidence type="ECO:0000313" key="4">
    <source>
        <dbReference type="EMBL" id="MCP2730146.1"/>
    </source>
</evidence>
<protein>
    <submittedName>
        <fullName evidence="4">CBS domain-containing protein</fullName>
    </submittedName>
</protein>
<comment type="caution">
    <text evidence="4">The sequence shown here is derived from an EMBL/GenBank/DDBJ whole genome shotgun (WGS) entry which is preliminary data.</text>
</comment>
<evidence type="ECO:0000256" key="1">
    <source>
        <dbReference type="ARBA" id="ARBA00023122"/>
    </source>
</evidence>
<sequence length="155" mass="17214">MTKIVADIMSRNPIVVNPETPIKEAMKILAERRISGLPVVDEAGKLVGVISETDLLWQETGVEPPVYIVFLDSVIYLENPARYDQELHKALGQTVGEVMTSHPISVKPDQSLRKAAKLMQEKSIRRLMVIDDEGKVIGILTPADIIRAMVAELEE</sequence>
<dbReference type="AlphaFoldDB" id="A0AAE3GUD4"/>
<dbReference type="PANTHER" id="PTHR43080:SF2">
    <property type="entry name" value="CBS DOMAIN-CONTAINING PROTEIN"/>
    <property type="match status" value="1"/>
</dbReference>
<dbReference type="InterPro" id="IPR000644">
    <property type="entry name" value="CBS_dom"/>
</dbReference>
<organism evidence="4 5">
    <name type="scientific">Limnofasciculus baicalensis BBK-W-15</name>
    <dbReference type="NCBI Taxonomy" id="2699891"/>
    <lineage>
        <taxon>Bacteria</taxon>
        <taxon>Bacillati</taxon>
        <taxon>Cyanobacteriota</taxon>
        <taxon>Cyanophyceae</taxon>
        <taxon>Coleofasciculales</taxon>
        <taxon>Coleofasciculaceae</taxon>
        <taxon>Limnofasciculus</taxon>
        <taxon>Limnofasciculus baicalensis</taxon>
    </lineage>
</organism>
<accession>A0AAE3GUD4</accession>
<dbReference type="SMART" id="SM00116">
    <property type="entry name" value="CBS"/>
    <property type="match status" value="2"/>
</dbReference>
<dbReference type="PANTHER" id="PTHR43080">
    <property type="entry name" value="CBS DOMAIN-CONTAINING PROTEIN CBSX3, MITOCHONDRIAL"/>
    <property type="match status" value="1"/>
</dbReference>
<reference evidence="4" key="1">
    <citation type="submission" date="2022-06" db="EMBL/GenBank/DDBJ databases">
        <title>New cyanobacteria of genus Symplocastrum in benthos of Lake Baikal.</title>
        <authorList>
            <person name="Sorokovikova E."/>
            <person name="Tikhonova I."/>
            <person name="Krasnopeev A."/>
            <person name="Evseev P."/>
            <person name="Gladkikh A."/>
            <person name="Belykh O."/>
        </authorList>
    </citation>
    <scope>NUCLEOTIDE SEQUENCE</scope>
    <source>
        <strain evidence="4">BBK-W-15</strain>
    </source>
</reference>
<evidence type="ECO:0000259" key="3">
    <source>
        <dbReference type="PROSITE" id="PS51371"/>
    </source>
</evidence>
<dbReference type="InterPro" id="IPR051257">
    <property type="entry name" value="Diverse_CBS-Domain"/>
</dbReference>
<feature type="domain" description="CBS" evidence="3">
    <location>
        <begin position="9"/>
        <end position="66"/>
    </location>
</feature>
<dbReference type="SUPFAM" id="SSF54631">
    <property type="entry name" value="CBS-domain pair"/>
    <property type="match status" value="1"/>
</dbReference>